<proteinExistence type="predicted"/>
<gene>
    <name evidence="3" type="ORF">RINTHH_5970</name>
</gene>
<dbReference type="PANTHER" id="PTHR34575">
    <property type="entry name" value="PROTEIN PAM68, CHLOROPLASTIC"/>
    <property type="match status" value="1"/>
</dbReference>
<feature type="region of interest" description="Disordered" evidence="1">
    <location>
        <begin position="1"/>
        <end position="39"/>
    </location>
</feature>
<dbReference type="STRING" id="1165094.RINTHH_5970"/>
<dbReference type="OrthoDB" id="467509at2"/>
<keyword evidence="2" id="KW-0472">Membrane</keyword>
<protein>
    <recommendedName>
        <fullName evidence="5">DUF3464 family protein</fullName>
    </recommendedName>
</protein>
<dbReference type="RefSeq" id="WP_008232552.1">
    <property type="nucleotide sequence ID" value="NZ_CAIY01000027.1"/>
</dbReference>
<comment type="caution">
    <text evidence="3">The sequence shown here is derived from an EMBL/GenBank/DDBJ whole genome shotgun (WGS) entry which is preliminary data.</text>
</comment>
<dbReference type="InterPro" id="IPR021855">
    <property type="entry name" value="PAM68-like"/>
</dbReference>
<keyword evidence="2" id="KW-0812">Transmembrane</keyword>
<organism evidence="3 4">
    <name type="scientific">Richelia intracellularis HH01</name>
    <dbReference type="NCBI Taxonomy" id="1165094"/>
    <lineage>
        <taxon>Bacteria</taxon>
        <taxon>Bacillati</taxon>
        <taxon>Cyanobacteriota</taxon>
        <taxon>Cyanophyceae</taxon>
        <taxon>Nostocales</taxon>
        <taxon>Nostocaceae</taxon>
        <taxon>Richelia</taxon>
    </lineage>
</organism>
<reference evidence="3 4" key="1">
    <citation type="submission" date="2012-05" db="EMBL/GenBank/DDBJ databases">
        <authorList>
            <person name="Hilton J."/>
        </authorList>
    </citation>
    <scope>NUCLEOTIDE SEQUENCE [LARGE SCALE GENOMIC DNA]</scope>
    <source>
        <strain evidence="3 4">HH01</strain>
    </source>
</reference>
<dbReference type="EMBL" id="CAIY01000027">
    <property type="protein sequence ID" value="CCH66752.1"/>
    <property type="molecule type" value="Genomic_DNA"/>
</dbReference>
<dbReference type="Pfam" id="PF11947">
    <property type="entry name" value="DUF3464"/>
    <property type="match status" value="1"/>
</dbReference>
<sequence length="160" mass="17848">MSIETERNQLAFASSKKRENSNEANTKTAKNFQSNPAKRTGYSENAGYIKEQLAIPRAVSQRMIRRVAAFCGIPTLLSISTLIISYLILTYTKVVLSPVIVLLLSLGFFGLGFVGITYGAISASWEENRTGGIIGLQEFSTNWGRVTDIWRENKQKKHNQ</sequence>
<feature type="transmembrane region" description="Helical" evidence="2">
    <location>
        <begin position="95"/>
        <end position="121"/>
    </location>
</feature>
<name>M1WYA9_9NOST</name>
<feature type="transmembrane region" description="Helical" evidence="2">
    <location>
        <begin position="67"/>
        <end position="89"/>
    </location>
</feature>
<keyword evidence="4" id="KW-1185">Reference proteome</keyword>
<dbReference type="AlphaFoldDB" id="M1WYA9"/>
<evidence type="ECO:0000313" key="4">
    <source>
        <dbReference type="Proteomes" id="UP000053051"/>
    </source>
</evidence>
<evidence type="ECO:0000256" key="1">
    <source>
        <dbReference type="SAM" id="MobiDB-lite"/>
    </source>
</evidence>
<evidence type="ECO:0000256" key="2">
    <source>
        <dbReference type="SAM" id="Phobius"/>
    </source>
</evidence>
<evidence type="ECO:0008006" key="5">
    <source>
        <dbReference type="Google" id="ProtNLM"/>
    </source>
</evidence>
<accession>M1WYA9</accession>
<dbReference type="PANTHER" id="PTHR34575:SF1">
    <property type="entry name" value="PROTEIN PAM68, CHLOROPLASTIC"/>
    <property type="match status" value="1"/>
</dbReference>
<keyword evidence="2" id="KW-1133">Transmembrane helix</keyword>
<evidence type="ECO:0000313" key="3">
    <source>
        <dbReference type="EMBL" id="CCH66752.1"/>
    </source>
</evidence>
<feature type="compositionally biased region" description="Polar residues" evidence="1">
    <location>
        <begin position="22"/>
        <end position="37"/>
    </location>
</feature>
<dbReference type="Proteomes" id="UP000053051">
    <property type="component" value="Unassembled WGS sequence"/>
</dbReference>
<reference evidence="4" key="2">
    <citation type="submission" date="2016-01" db="EMBL/GenBank/DDBJ databases">
        <title>Diatom-associated endosymboitic cyanobacterium lacks core nitrogen metabolism enzymes.</title>
        <authorList>
            <person name="Hilton J.A."/>
            <person name="Foster R.A."/>
            <person name="Tripp H.J."/>
            <person name="Carter B.J."/>
            <person name="Zehr J.P."/>
            <person name="Villareal T.A."/>
        </authorList>
    </citation>
    <scope>NUCLEOTIDE SEQUENCE [LARGE SCALE GENOMIC DNA]</scope>
    <source>
        <strain evidence="4">HH01</strain>
    </source>
</reference>